<protein>
    <submittedName>
        <fullName evidence="1">Uncharacterized protein</fullName>
    </submittedName>
</protein>
<name>A0A8J3F0Q1_9BURK</name>
<evidence type="ECO:0000313" key="2">
    <source>
        <dbReference type="Proteomes" id="UP000642180"/>
    </source>
</evidence>
<evidence type="ECO:0000313" key="1">
    <source>
        <dbReference type="EMBL" id="GGI16204.1"/>
    </source>
</evidence>
<dbReference type="EMBL" id="BMDI01000001">
    <property type="protein sequence ID" value="GGI16204.1"/>
    <property type="molecule type" value="Genomic_DNA"/>
</dbReference>
<keyword evidence="2" id="KW-1185">Reference proteome</keyword>
<dbReference type="AlphaFoldDB" id="A0A8J3F0Q1"/>
<accession>A0A8J3F0Q1</accession>
<reference evidence="2" key="1">
    <citation type="journal article" date="2019" name="Int. J. Syst. Evol. Microbiol.">
        <title>The Global Catalogue of Microorganisms (GCM) 10K type strain sequencing project: providing services to taxonomists for standard genome sequencing and annotation.</title>
        <authorList>
            <consortium name="The Broad Institute Genomics Platform"/>
            <consortium name="The Broad Institute Genome Sequencing Center for Infectious Disease"/>
            <person name="Wu L."/>
            <person name="Ma J."/>
        </authorList>
    </citation>
    <scope>NUCLEOTIDE SEQUENCE [LARGE SCALE GENOMIC DNA]</scope>
    <source>
        <strain evidence="2">CCM 2767</strain>
    </source>
</reference>
<dbReference type="Proteomes" id="UP000642180">
    <property type="component" value="Unassembled WGS sequence"/>
</dbReference>
<organism evidence="1 2">
    <name type="scientific">Oxalicibacterium faecigallinarum</name>
    <dbReference type="NCBI Taxonomy" id="573741"/>
    <lineage>
        <taxon>Bacteria</taxon>
        <taxon>Pseudomonadati</taxon>
        <taxon>Pseudomonadota</taxon>
        <taxon>Betaproteobacteria</taxon>
        <taxon>Burkholderiales</taxon>
        <taxon>Oxalobacteraceae</taxon>
        <taxon>Oxalicibacterium</taxon>
    </lineage>
</organism>
<proteinExistence type="predicted"/>
<gene>
    <name evidence="1" type="ORF">GCM10008066_02790</name>
</gene>
<comment type="caution">
    <text evidence="1">The sequence shown here is derived from an EMBL/GenBank/DDBJ whole genome shotgun (WGS) entry which is preliminary data.</text>
</comment>
<sequence>MLYCRKNVHFIKRAYVRVWLICRRRLSNAGLAERCFQAFDTLKTAVDTDIITHEFPEDIQYAGAREAAVYTY</sequence>